<evidence type="ECO:0000313" key="5">
    <source>
        <dbReference type="Proteomes" id="UP000297597"/>
    </source>
</evidence>
<proteinExistence type="inferred from homology"/>
<dbReference type="Pfam" id="PF07261">
    <property type="entry name" value="DnaB_2"/>
    <property type="match status" value="1"/>
</dbReference>
<feature type="domain" description="DnaD N-terminal" evidence="3">
    <location>
        <begin position="34"/>
        <end position="128"/>
    </location>
</feature>
<evidence type="ECO:0000313" key="4">
    <source>
        <dbReference type="EMBL" id="TEB09879.1"/>
    </source>
</evidence>
<dbReference type="RefSeq" id="WP_134214586.1">
    <property type="nucleotide sequence ID" value="NZ_QFFZ01000036.1"/>
</dbReference>
<dbReference type="InterPro" id="IPR053162">
    <property type="entry name" value="DnaD"/>
</dbReference>
<dbReference type="InterPro" id="IPR053843">
    <property type="entry name" value="DnaD_N"/>
</dbReference>
<feature type="domain" description="DnaB/C C-terminal" evidence="2">
    <location>
        <begin position="168"/>
        <end position="236"/>
    </location>
</feature>
<dbReference type="PANTHER" id="PTHR37293:SF6">
    <property type="entry name" value="DNA REPLICATION PROTEIN DNAD"/>
    <property type="match status" value="1"/>
</dbReference>
<dbReference type="NCBIfam" id="TIGR01446">
    <property type="entry name" value="DnaD_dom"/>
    <property type="match status" value="1"/>
</dbReference>
<sequence>MTTFRNGKIVKCDQKVNITATFGSDLVLEGFTSVPNILLKVYRRIGISDFQAMVLIHLIRLRVEERNYYPAPEIIAQYMDAEAALVQNTLEELQGKEIIAVSEYYDNENNVVFDGYDFEPLFLKVSDVWAAIRAKEIEDSEKNIKAAGLADGIKSFKYSDSISELIITFEKEFGRPLSPIEVEQIEKWAGESSAALVVEALRRAVLGGKHNFKYINSILLEWKKNNLKTLEEVSEYDQDFQKRRARSLRKVNETANAGTKANKNDSKEKAFIRSLYIKG</sequence>
<organism evidence="4 5">
    <name type="scientific">Pelotomaculum propionicicum</name>
    <dbReference type="NCBI Taxonomy" id="258475"/>
    <lineage>
        <taxon>Bacteria</taxon>
        <taxon>Bacillati</taxon>
        <taxon>Bacillota</taxon>
        <taxon>Clostridia</taxon>
        <taxon>Eubacteriales</taxon>
        <taxon>Desulfotomaculaceae</taxon>
        <taxon>Pelotomaculum</taxon>
    </lineage>
</organism>
<reference evidence="4 5" key="1">
    <citation type="journal article" date="2018" name="Environ. Microbiol.">
        <title>Novel energy conservation strategies and behaviour of Pelotomaculum schinkii driving syntrophic propionate catabolism.</title>
        <authorList>
            <person name="Hidalgo-Ahumada C.A.P."/>
            <person name="Nobu M.K."/>
            <person name="Narihiro T."/>
            <person name="Tamaki H."/>
            <person name="Liu W.T."/>
            <person name="Kamagata Y."/>
            <person name="Stams A.J.M."/>
            <person name="Imachi H."/>
            <person name="Sousa D.Z."/>
        </authorList>
    </citation>
    <scope>NUCLEOTIDE SEQUENCE [LARGE SCALE GENOMIC DNA]</scope>
    <source>
        <strain evidence="4 5">MGP</strain>
    </source>
</reference>
<dbReference type="OrthoDB" id="1652900at2"/>
<dbReference type="InterPro" id="IPR036388">
    <property type="entry name" value="WH-like_DNA-bd_sf"/>
</dbReference>
<protein>
    <submittedName>
        <fullName evidence="4">DNA replication protein DnaD</fullName>
    </submittedName>
</protein>
<name>A0A4Y7RMC0_9FIRM</name>
<comment type="similarity">
    <text evidence="1">Belongs to the DnaB/DnaD family.</text>
</comment>
<keyword evidence="5" id="KW-1185">Reference proteome</keyword>
<gene>
    <name evidence="4" type="primary">dnaD</name>
    <name evidence="4" type="ORF">Pmgp_02790</name>
</gene>
<dbReference type="PANTHER" id="PTHR37293">
    <property type="entry name" value="PHAGE REPLICATION PROTEIN-RELATED"/>
    <property type="match status" value="1"/>
</dbReference>
<dbReference type="SUPFAM" id="SSF158499">
    <property type="entry name" value="DnaD domain-like"/>
    <property type="match status" value="1"/>
</dbReference>
<dbReference type="AlphaFoldDB" id="A0A4Y7RMC0"/>
<evidence type="ECO:0000256" key="1">
    <source>
        <dbReference type="ARBA" id="ARBA00093462"/>
    </source>
</evidence>
<dbReference type="InterPro" id="IPR006343">
    <property type="entry name" value="DnaB/C_C"/>
</dbReference>
<evidence type="ECO:0000259" key="3">
    <source>
        <dbReference type="Pfam" id="PF21984"/>
    </source>
</evidence>
<dbReference type="Proteomes" id="UP000297597">
    <property type="component" value="Unassembled WGS sequence"/>
</dbReference>
<dbReference type="InterPro" id="IPR034829">
    <property type="entry name" value="DnaD-like_sf"/>
</dbReference>
<dbReference type="Gene3D" id="1.10.10.630">
    <property type="entry name" value="DnaD domain-like"/>
    <property type="match status" value="1"/>
</dbReference>
<dbReference type="Gene3D" id="1.10.10.10">
    <property type="entry name" value="Winged helix-like DNA-binding domain superfamily/Winged helix DNA-binding domain"/>
    <property type="match status" value="1"/>
</dbReference>
<dbReference type="Pfam" id="PF21984">
    <property type="entry name" value="DnaD_N"/>
    <property type="match status" value="1"/>
</dbReference>
<evidence type="ECO:0000259" key="2">
    <source>
        <dbReference type="Pfam" id="PF07261"/>
    </source>
</evidence>
<dbReference type="EMBL" id="QFFZ01000036">
    <property type="protein sequence ID" value="TEB09879.1"/>
    <property type="molecule type" value="Genomic_DNA"/>
</dbReference>
<accession>A0A4Y7RMC0</accession>
<comment type="caution">
    <text evidence="4">The sequence shown here is derived from an EMBL/GenBank/DDBJ whole genome shotgun (WGS) entry which is preliminary data.</text>
</comment>